<dbReference type="RefSeq" id="WP_194702435.1">
    <property type="nucleotide sequence ID" value="NZ_JADKNH010000008.1"/>
</dbReference>
<dbReference type="InterPro" id="IPR018966">
    <property type="entry name" value="VTC_domain"/>
</dbReference>
<keyword evidence="3" id="KW-1185">Reference proteome</keyword>
<dbReference type="CDD" id="cd07750">
    <property type="entry name" value="PolyPPase_VTC_like"/>
    <property type="match status" value="1"/>
</dbReference>
<evidence type="ECO:0000313" key="2">
    <source>
        <dbReference type="EMBL" id="MBF4694198.1"/>
    </source>
</evidence>
<dbReference type="Gene3D" id="3.20.100.30">
    <property type="entry name" value="VTC, catalytic tunnel domain"/>
    <property type="match status" value="1"/>
</dbReference>
<proteinExistence type="predicted"/>
<evidence type="ECO:0000259" key="1">
    <source>
        <dbReference type="Pfam" id="PF09359"/>
    </source>
</evidence>
<protein>
    <submittedName>
        <fullName evidence="2">Polyphosphate polymerase domain-containing protein</fullName>
    </submittedName>
</protein>
<evidence type="ECO:0000313" key="3">
    <source>
        <dbReference type="Proteomes" id="UP000614200"/>
    </source>
</evidence>
<reference evidence="2 3" key="1">
    <citation type="submission" date="2020-11" db="EMBL/GenBank/DDBJ databases">
        <title>Fusibacter basophilias sp. nov.</title>
        <authorList>
            <person name="Qiu D."/>
        </authorList>
    </citation>
    <scope>NUCLEOTIDE SEQUENCE [LARGE SCALE GENOMIC DNA]</scope>
    <source>
        <strain evidence="2 3">Q10-2</strain>
    </source>
</reference>
<comment type="caution">
    <text evidence="2">The sequence shown here is derived from an EMBL/GenBank/DDBJ whole genome shotgun (WGS) entry which is preliminary data.</text>
</comment>
<feature type="domain" description="VTC" evidence="1">
    <location>
        <begin position="7"/>
        <end position="226"/>
    </location>
</feature>
<dbReference type="Pfam" id="PF09359">
    <property type="entry name" value="VTC"/>
    <property type="match status" value="1"/>
</dbReference>
<dbReference type="Proteomes" id="UP000614200">
    <property type="component" value="Unassembled WGS sequence"/>
</dbReference>
<gene>
    <name evidence="2" type="ORF">ISU02_13835</name>
</gene>
<accession>A0ABR9ZUQ7</accession>
<sequence length="234" mass="27677">MMKMKLRNELKYHIAYFDYVKLRNILKATMMMDDHSGEEGYFIRSLYFDDIWDSALYEKNAGVLNRKKFRIRIYNYSDQVIKLERKRKYNQNTNKEDFSLTRVMFDDIMRGDVGALIGVKDNVANEFFAEYKSKWLRPKVLVDYTREAYIMKAGNVRITFDKKLSASSNIGEMFADTVGRPMMPDNQLILEVKYDDFLPEIIKQLLSNVDKKPLSISKYVMCREALINNDWGLK</sequence>
<dbReference type="InterPro" id="IPR042267">
    <property type="entry name" value="VTC_sf"/>
</dbReference>
<dbReference type="EMBL" id="JADKNH010000008">
    <property type="protein sequence ID" value="MBF4694198.1"/>
    <property type="molecule type" value="Genomic_DNA"/>
</dbReference>
<organism evidence="2 3">
    <name type="scientific">Fusibacter ferrireducens</name>
    <dbReference type="NCBI Taxonomy" id="2785058"/>
    <lineage>
        <taxon>Bacteria</taxon>
        <taxon>Bacillati</taxon>
        <taxon>Bacillota</taxon>
        <taxon>Clostridia</taxon>
        <taxon>Eubacteriales</taxon>
        <taxon>Eubacteriales Family XII. Incertae Sedis</taxon>
        <taxon>Fusibacter</taxon>
    </lineage>
</organism>
<name>A0ABR9ZUQ7_9FIRM</name>